<protein>
    <submittedName>
        <fullName evidence="2">Uncharacterized protein</fullName>
    </submittedName>
</protein>
<feature type="region of interest" description="Disordered" evidence="1">
    <location>
        <begin position="47"/>
        <end position="68"/>
    </location>
</feature>
<keyword evidence="3" id="KW-1185">Reference proteome</keyword>
<accession>A0ABP0IRP6</accession>
<dbReference type="Proteomes" id="UP001642484">
    <property type="component" value="Unassembled WGS sequence"/>
</dbReference>
<comment type="caution">
    <text evidence="2">The sequence shown here is derived from an EMBL/GenBank/DDBJ whole genome shotgun (WGS) entry which is preliminary data.</text>
</comment>
<proteinExistence type="predicted"/>
<evidence type="ECO:0000313" key="2">
    <source>
        <dbReference type="EMBL" id="CAK9005286.1"/>
    </source>
</evidence>
<organism evidence="2 3">
    <name type="scientific">Durusdinium trenchii</name>
    <dbReference type="NCBI Taxonomy" id="1381693"/>
    <lineage>
        <taxon>Eukaryota</taxon>
        <taxon>Sar</taxon>
        <taxon>Alveolata</taxon>
        <taxon>Dinophyceae</taxon>
        <taxon>Suessiales</taxon>
        <taxon>Symbiodiniaceae</taxon>
        <taxon>Durusdinium</taxon>
    </lineage>
</organism>
<feature type="region of interest" description="Disordered" evidence="1">
    <location>
        <begin position="1"/>
        <end position="20"/>
    </location>
</feature>
<reference evidence="2 3" key="1">
    <citation type="submission" date="2024-02" db="EMBL/GenBank/DDBJ databases">
        <authorList>
            <person name="Chen Y."/>
            <person name="Shah S."/>
            <person name="Dougan E. K."/>
            <person name="Thang M."/>
            <person name="Chan C."/>
        </authorList>
    </citation>
    <scope>NUCLEOTIDE SEQUENCE [LARGE SCALE GENOMIC DNA]</scope>
</reference>
<evidence type="ECO:0000313" key="3">
    <source>
        <dbReference type="Proteomes" id="UP001642484"/>
    </source>
</evidence>
<name>A0ABP0IRP6_9DINO</name>
<dbReference type="EMBL" id="CAXAMN010003581">
    <property type="protein sequence ID" value="CAK9005286.1"/>
    <property type="molecule type" value="Genomic_DNA"/>
</dbReference>
<evidence type="ECO:0000256" key="1">
    <source>
        <dbReference type="SAM" id="MobiDB-lite"/>
    </source>
</evidence>
<gene>
    <name evidence="2" type="ORF">CCMP2556_LOCUS8012</name>
</gene>
<sequence length="119" mass="13289">MSGGPHMTMDSGVRHFHPADNYDGIKERHVMVDVDGEMIEVEIDPKNGPKVLKVDGSPPGPNDFFKLPRSARSTLDMSTMNGHDKDWTYYTSTERNLCVLQAAKVNKCRKALAVQKSLE</sequence>